<gene>
    <name evidence="2" type="ORF">CDAR_176041</name>
</gene>
<evidence type="ECO:0000256" key="1">
    <source>
        <dbReference type="SAM" id="MobiDB-lite"/>
    </source>
</evidence>
<name>A0AAV4WPT9_9ARAC</name>
<reference evidence="2 3" key="1">
    <citation type="submission" date="2021-06" db="EMBL/GenBank/DDBJ databases">
        <title>Caerostris darwini draft genome.</title>
        <authorList>
            <person name="Kono N."/>
            <person name="Arakawa K."/>
        </authorList>
    </citation>
    <scope>NUCLEOTIDE SEQUENCE [LARGE SCALE GENOMIC DNA]</scope>
</reference>
<dbReference type="Proteomes" id="UP001054837">
    <property type="component" value="Unassembled WGS sequence"/>
</dbReference>
<feature type="compositionally biased region" description="Basic and acidic residues" evidence="1">
    <location>
        <begin position="40"/>
        <end position="58"/>
    </location>
</feature>
<keyword evidence="3" id="KW-1185">Reference proteome</keyword>
<evidence type="ECO:0000313" key="3">
    <source>
        <dbReference type="Proteomes" id="UP001054837"/>
    </source>
</evidence>
<dbReference type="EMBL" id="BPLQ01014873">
    <property type="protein sequence ID" value="GIY83945.1"/>
    <property type="molecule type" value="Genomic_DNA"/>
</dbReference>
<organism evidence="2 3">
    <name type="scientific">Caerostris darwini</name>
    <dbReference type="NCBI Taxonomy" id="1538125"/>
    <lineage>
        <taxon>Eukaryota</taxon>
        <taxon>Metazoa</taxon>
        <taxon>Ecdysozoa</taxon>
        <taxon>Arthropoda</taxon>
        <taxon>Chelicerata</taxon>
        <taxon>Arachnida</taxon>
        <taxon>Araneae</taxon>
        <taxon>Araneomorphae</taxon>
        <taxon>Entelegynae</taxon>
        <taxon>Araneoidea</taxon>
        <taxon>Araneidae</taxon>
        <taxon>Caerostris</taxon>
    </lineage>
</organism>
<accession>A0AAV4WPT9</accession>
<sequence length="95" mass="11328">MSIELRQSKYMGFIFRVAVSDVVKKKMVIEGELVERQSDWDISMDKGWQKHSAMERERKQKKKKKPTDQKEKPHKAKQTPDEECKEECQRCENAQ</sequence>
<feature type="compositionally biased region" description="Basic and acidic residues" evidence="1">
    <location>
        <begin position="78"/>
        <end position="95"/>
    </location>
</feature>
<evidence type="ECO:0000313" key="2">
    <source>
        <dbReference type="EMBL" id="GIY83945.1"/>
    </source>
</evidence>
<dbReference type="AlphaFoldDB" id="A0AAV4WPT9"/>
<proteinExistence type="predicted"/>
<comment type="caution">
    <text evidence="2">The sequence shown here is derived from an EMBL/GenBank/DDBJ whole genome shotgun (WGS) entry which is preliminary data.</text>
</comment>
<feature type="region of interest" description="Disordered" evidence="1">
    <location>
        <begin position="40"/>
        <end position="95"/>
    </location>
</feature>
<protein>
    <submittedName>
        <fullName evidence="2">Uncharacterized protein</fullName>
    </submittedName>
</protein>